<organism evidence="1 2">
    <name type="scientific">Leptomonas seymouri</name>
    <dbReference type="NCBI Taxonomy" id="5684"/>
    <lineage>
        <taxon>Eukaryota</taxon>
        <taxon>Discoba</taxon>
        <taxon>Euglenozoa</taxon>
        <taxon>Kinetoplastea</taxon>
        <taxon>Metakinetoplastina</taxon>
        <taxon>Trypanosomatida</taxon>
        <taxon>Trypanosomatidae</taxon>
        <taxon>Leishmaniinae</taxon>
        <taxon>Leptomonas</taxon>
    </lineage>
</organism>
<dbReference type="VEuPathDB" id="TriTrypDB:Lsey_0203_0070"/>
<name>A0A0N1HUP8_LEPSE</name>
<comment type="caution">
    <text evidence="1">The sequence shown here is derived from an EMBL/GenBank/DDBJ whole genome shotgun (WGS) entry which is preliminary data.</text>
</comment>
<evidence type="ECO:0000313" key="2">
    <source>
        <dbReference type="Proteomes" id="UP000038009"/>
    </source>
</evidence>
<dbReference type="OMA" id="FLRTHCA"/>
<dbReference type="OrthoDB" id="261501at2759"/>
<accession>A0A0N1HUP8</accession>
<sequence>MLGAHPTQGNASSFVLSTLLRRREIRLPLKAVLLSSTQPYSFERILRKAHERVVTKETALPSSPHLAKEESADLLKDLPGFSPVSSASPALQIVALSAGQADLRRPHDKMISLPLTLRDVSDFYRAKHRERHPSSSGVAAVVDTGAPLALIEGKPLHSVERESFDLYCAPGSNDLMIVDIPAASSSEALLWEALFVAECTLREGGSLLALSPHYFSQRVRRFLQWRFHSAHYASAPRGEGHYALCTSLASDFGASSVRRDDFPGFASGNRRRPRRWNPYRREEAKKFVMSMRPGFTNVPHTKDALLRNVAREKERDDALRDADDAFFAVAHGMVEKGSHYSQPND</sequence>
<protein>
    <submittedName>
        <fullName evidence="1">Uncharacterized protein</fullName>
    </submittedName>
</protein>
<dbReference type="EMBL" id="LJSK01000203">
    <property type="protein sequence ID" value="KPI85194.1"/>
    <property type="molecule type" value="Genomic_DNA"/>
</dbReference>
<dbReference type="Proteomes" id="UP000038009">
    <property type="component" value="Unassembled WGS sequence"/>
</dbReference>
<dbReference type="AlphaFoldDB" id="A0A0N1HUP8"/>
<gene>
    <name evidence="1" type="ORF">ABL78_5739</name>
</gene>
<keyword evidence="2" id="KW-1185">Reference proteome</keyword>
<evidence type="ECO:0000313" key="1">
    <source>
        <dbReference type="EMBL" id="KPI85194.1"/>
    </source>
</evidence>
<proteinExistence type="predicted"/>
<reference evidence="1 2" key="1">
    <citation type="journal article" date="2015" name="PLoS Pathog.">
        <title>Leptomonas seymouri: Adaptations to the Dixenous Life Cycle Analyzed by Genome Sequencing, Transcriptome Profiling and Co-infection with Leishmania donovani.</title>
        <authorList>
            <person name="Kraeva N."/>
            <person name="Butenko A."/>
            <person name="Hlavacova J."/>
            <person name="Kostygov A."/>
            <person name="Myskova J."/>
            <person name="Grybchuk D."/>
            <person name="Lestinova T."/>
            <person name="Votypka J."/>
            <person name="Volf P."/>
            <person name="Opperdoes F."/>
            <person name="Flegontov P."/>
            <person name="Lukes J."/>
            <person name="Yurchenko V."/>
        </authorList>
    </citation>
    <scope>NUCLEOTIDE SEQUENCE [LARGE SCALE GENOMIC DNA]</scope>
    <source>
        <strain evidence="1 2">ATCC 30220</strain>
    </source>
</reference>